<dbReference type="InterPro" id="IPR000182">
    <property type="entry name" value="GNAT_dom"/>
</dbReference>
<reference evidence="2" key="1">
    <citation type="submission" date="2022-03" db="EMBL/GenBank/DDBJ databases">
        <authorList>
            <person name="Vrbovska V."/>
            <person name="Kovarovic V."/>
            <person name="Botka T."/>
            <person name="Pantucek R."/>
        </authorList>
    </citation>
    <scope>NUCLEOTIDE SEQUENCE</scope>
    <source>
        <strain evidence="2">CCM 2609</strain>
    </source>
</reference>
<dbReference type="InterPro" id="IPR016181">
    <property type="entry name" value="Acyl_CoA_acyltransferase"/>
</dbReference>
<dbReference type="Proteomes" id="UP000830343">
    <property type="component" value="Chromosome"/>
</dbReference>
<proteinExistence type="predicted"/>
<evidence type="ECO:0000259" key="1">
    <source>
        <dbReference type="PROSITE" id="PS51186"/>
    </source>
</evidence>
<dbReference type="SUPFAM" id="SSF55729">
    <property type="entry name" value="Acyl-CoA N-acyltransferases (Nat)"/>
    <property type="match status" value="1"/>
</dbReference>
<evidence type="ECO:0000313" key="3">
    <source>
        <dbReference type="Proteomes" id="UP000830343"/>
    </source>
</evidence>
<dbReference type="EMBL" id="CP094348">
    <property type="protein sequence ID" value="UOB20182.1"/>
    <property type="molecule type" value="Genomic_DNA"/>
</dbReference>
<protein>
    <submittedName>
        <fullName evidence="2">GNAT family N-acetyltransferase</fullName>
    </submittedName>
</protein>
<keyword evidence="3" id="KW-1185">Reference proteome</keyword>
<dbReference type="InterPro" id="IPR051531">
    <property type="entry name" value="N-acetyltransferase"/>
</dbReference>
<feature type="domain" description="N-acetyltransferase" evidence="1">
    <location>
        <begin position="15"/>
        <end position="154"/>
    </location>
</feature>
<organism evidence="2 3">
    <name type="scientific">Macrococcus armenti</name>
    <dbReference type="NCBI Taxonomy" id="2875764"/>
    <lineage>
        <taxon>Bacteria</taxon>
        <taxon>Bacillati</taxon>
        <taxon>Bacillota</taxon>
        <taxon>Bacilli</taxon>
        <taxon>Bacillales</taxon>
        <taxon>Staphylococcaceae</taxon>
        <taxon>Macrococcus</taxon>
    </lineage>
</organism>
<sequence length="160" mass="18506">MKSAVGIQQLRTERLKIDALCAQNLEEVLSSYKYDSKYIQEVFKQHMMPDRIGYGTWVLKLENVIIGEASLSGPPNRNYEIEIGYHIEAPFRRQGYAHEALNCLLSYFSEIHPKLTVKALALLDNTVSQHLLESLNFKCIDKDESYYYYQYEINGVITCV</sequence>
<dbReference type="Gene3D" id="3.40.630.30">
    <property type="match status" value="1"/>
</dbReference>
<evidence type="ECO:0000313" key="2">
    <source>
        <dbReference type="EMBL" id="UOB20182.1"/>
    </source>
</evidence>
<dbReference type="PROSITE" id="PS51186">
    <property type="entry name" value="GNAT"/>
    <property type="match status" value="1"/>
</dbReference>
<dbReference type="Pfam" id="PF13302">
    <property type="entry name" value="Acetyltransf_3"/>
    <property type="match status" value="1"/>
</dbReference>
<name>A0ABY3ZUG3_9STAP</name>
<accession>A0ABY3ZUG3</accession>
<dbReference type="RefSeq" id="WP_224183406.1">
    <property type="nucleotide sequence ID" value="NZ_CP083592.1"/>
</dbReference>
<gene>
    <name evidence="2" type="ORF">MRZ06_09290</name>
</gene>
<dbReference type="PANTHER" id="PTHR43792:SF13">
    <property type="entry name" value="ACETYLTRANSFERASE"/>
    <property type="match status" value="1"/>
</dbReference>
<reference evidence="2" key="2">
    <citation type="submission" date="2022-04" db="EMBL/GenBank/DDBJ databases">
        <title>Antimicrobial genetic elements in methicillin-resistant Macrococcus armenti.</title>
        <authorList>
            <person name="Keller J.E."/>
            <person name="Schwendener S."/>
            <person name="Pantucek R."/>
            <person name="Perreten V."/>
        </authorList>
    </citation>
    <scope>NUCLEOTIDE SEQUENCE</scope>
    <source>
        <strain evidence="2">CCM 2609</strain>
    </source>
</reference>
<dbReference type="PANTHER" id="PTHR43792">
    <property type="entry name" value="GNAT FAMILY, PUTATIVE (AFU_ORTHOLOGUE AFUA_3G00765)-RELATED-RELATED"/>
    <property type="match status" value="1"/>
</dbReference>